<evidence type="ECO:0000256" key="2">
    <source>
        <dbReference type="ARBA" id="ARBA00023295"/>
    </source>
</evidence>
<dbReference type="GO" id="GO:0005975">
    <property type="term" value="P:carbohydrate metabolic process"/>
    <property type="evidence" value="ECO:0007669"/>
    <property type="project" value="InterPro"/>
</dbReference>
<reference evidence="4 5" key="1">
    <citation type="submission" date="2017-09" db="EMBL/GenBank/DDBJ databases">
        <title>Bacterial strain isolated from the female urinary microbiota.</title>
        <authorList>
            <person name="Thomas-White K."/>
            <person name="Kumar N."/>
            <person name="Forster S."/>
            <person name="Putonti C."/>
            <person name="Lawley T."/>
            <person name="Wolfe A.J."/>
        </authorList>
    </citation>
    <scope>NUCLEOTIDE SEQUENCE [LARGE SCALE GENOMIC DNA]</scope>
    <source>
        <strain evidence="4 5">UMB0186</strain>
    </source>
</reference>
<evidence type="ECO:0000313" key="5">
    <source>
        <dbReference type="Proteomes" id="UP000235670"/>
    </source>
</evidence>
<dbReference type="SMART" id="SM00642">
    <property type="entry name" value="Aamy"/>
    <property type="match status" value="1"/>
</dbReference>
<protein>
    <submittedName>
        <fullName evidence="4">Glycoside hydrolase family 13 protein</fullName>
    </submittedName>
</protein>
<dbReference type="RefSeq" id="WP_102189902.1">
    <property type="nucleotide sequence ID" value="NZ_PNGT01000005.1"/>
</dbReference>
<dbReference type="Pfam" id="PF00128">
    <property type="entry name" value="Alpha-amylase"/>
    <property type="match status" value="1"/>
</dbReference>
<dbReference type="STRING" id="84135.GCA_001052115_01145"/>
<dbReference type="AlphaFoldDB" id="A0A2N6SEC8"/>
<keyword evidence="2" id="KW-0326">Glycosidase</keyword>
<proteinExistence type="predicted"/>
<dbReference type="InterPro" id="IPR006047">
    <property type="entry name" value="GH13_cat_dom"/>
</dbReference>
<dbReference type="InterPro" id="IPR017853">
    <property type="entry name" value="GH"/>
</dbReference>
<dbReference type="InterPro" id="IPR045857">
    <property type="entry name" value="O16G_dom_2"/>
</dbReference>
<name>A0A2N6SEC8_9BACL</name>
<accession>A0A2N6SEC8</accession>
<feature type="domain" description="Glycosyl hydrolase family 13 catalytic" evidence="3">
    <location>
        <begin position="135"/>
        <end position="541"/>
    </location>
</feature>
<dbReference type="PANTHER" id="PTHR10357:SF210">
    <property type="entry name" value="MALTODEXTRIN GLUCOSIDASE"/>
    <property type="match status" value="1"/>
</dbReference>
<evidence type="ECO:0000256" key="1">
    <source>
        <dbReference type="ARBA" id="ARBA00022801"/>
    </source>
</evidence>
<keyword evidence="1 4" id="KW-0378">Hydrolase</keyword>
<dbReference type="EMBL" id="PNGT01000005">
    <property type="protein sequence ID" value="PMC52304.1"/>
    <property type="molecule type" value="Genomic_DNA"/>
</dbReference>
<dbReference type="GO" id="GO:0016798">
    <property type="term" value="F:hydrolase activity, acting on glycosyl bonds"/>
    <property type="evidence" value="ECO:0007669"/>
    <property type="project" value="UniProtKB-KW"/>
</dbReference>
<organism evidence="4 5">
    <name type="scientific">Gemella sanguinis</name>
    <dbReference type="NCBI Taxonomy" id="84135"/>
    <lineage>
        <taxon>Bacteria</taxon>
        <taxon>Bacillati</taxon>
        <taxon>Bacillota</taxon>
        <taxon>Bacilli</taxon>
        <taxon>Bacillales</taxon>
        <taxon>Gemellaceae</taxon>
        <taxon>Gemella</taxon>
    </lineage>
</organism>
<gene>
    <name evidence="4" type="ORF">CJ218_05560</name>
</gene>
<evidence type="ECO:0000313" key="4">
    <source>
        <dbReference type="EMBL" id="PMC52304.1"/>
    </source>
</evidence>
<dbReference type="Gene3D" id="3.90.400.10">
    <property type="entry name" value="Oligo-1,6-glucosidase, Domain 2"/>
    <property type="match status" value="1"/>
</dbReference>
<dbReference type="PANTHER" id="PTHR10357">
    <property type="entry name" value="ALPHA-AMYLASE FAMILY MEMBER"/>
    <property type="match status" value="1"/>
</dbReference>
<sequence>MLIYNPIYNKKPSGAVTNKDSVKFDVFIKENFYFNDFRIIIKNEFTGEYKSESLKFIEKTDNDYLKYSIELDPFDIGLYYYHFEVHFDSFTAYLKNDNLNSKLVQHSDELPDWQLTVYDSNFTTPDWYKGTIMYQIFPDRFKRSDKYKATIAKNEETRIRHENWNEVPHSSITHENYGAKDFYMGNLLGIEEEKDYFKKLNIESIYLNPIMESPENHRYSTSDYFKVDPYFGTNEQFENFCKDFKKDNIRIILDGVFSHTGSDSIYFNRYNNYDSIGAYNSQNSPYYSWFDFNNFPNGYHSWWGFDNLPTVKKENKGYSDFINNKGTGVVNYWQKLGISGWRLDVADEFPDEFLDRIRESAKYYDKDALIIGEVWEDATNKISYNTRRRYFLGEQLDSVMNYPWKNAIINFVKNKDADTFTTEILKLVENYPRPALDCLMNLLDSHDTERVLTLLAFDNPESIPVEQRPTYKLSDEQYQKAKYLLKFASFIQFTLPGVPCIYYGDEIGMYGFRDPYNRLGYTHDNIDKDLLNHYIELTTFRNENKTEFITNFEWVYTKDNCVAYRRNNILCIINIDTKAHFIENYHGEKLFGNSDIYSTPFGMIIPPNTYTAIKIK</sequence>
<evidence type="ECO:0000259" key="3">
    <source>
        <dbReference type="SMART" id="SM00642"/>
    </source>
</evidence>
<dbReference type="SUPFAM" id="SSF51445">
    <property type="entry name" value="(Trans)glycosidases"/>
    <property type="match status" value="1"/>
</dbReference>
<dbReference type="Gene3D" id="3.20.20.80">
    <property type="entry name" value="Glycosidases"/>
    <property type="match status" value="1"/>
</dbReference>
<comment type="caution">
    <text evidence="4">The sequence shown here is derived from an EMBL/GenBank/DDBJ whole genome shotgun (WGS) entry which is preliminary data.</text>
</comment>
<dbReference type="Proteomes" id="UP000235670">
    <property type="component" value="Unassembled WGS sequence"/>
</dbReference>
<dbReference type="CDD" id="cd11338">
    <property type="entry name" value="AmyAc_CMD"/>
    <property type="match status" value="1"/>
</dbReference>
<dbReference type="OrthoDB" id="9805159at2"/>